<reference evidence="3" key="1">
    <citation type="submission" date="2022-11" db="EMBL/GenBank/DDBJ databases">
        <title>Biodiversity and phylogenetic relationships of bacteria.</title>
        <authorList>
            <person name="Machado R.A.R."/>
            <person name="Bhat A."/>
            <person name="Loulou A."/>
            <person name="Kallel S."/>
        </authorList>
    </citation>
    <scope>NUCLEOTIDE SEQUENCE</scope>
    <source>
        <strain evidence="3">K-TC2</strain>
    </source>
</reference>
<evidence type="ECO:0000313" key="3">
    <source>
        <dbReference type="EMBL" id="MCX5570097.1"/>
    </source>
</evidence>
<evidence type="ECO:0000256" key="1">
    <source>
        <dbReference type="SAM" id="MobiDB-lite"/>
    </source>
</evidence>
<evidence type="ECO:0008006" key="5">
    <source>
        <dbReference type="Google" id="ProtNLM"/>
    </source>
</evidence>
<name>A0A9X3E3K2_9HYPH</name>
<sequence length="76" mass="8066">MPRRIAMAFAFVAFSSLVVTGALAEKDRPAGSPAGAACGKIDRCTPPLGEPDGKPTQNRTDKSRHDTVKNSINNVR</sequence>
<dbReference type="RefSeq" id="WP_266339057.1">
    <property type="nucleotide sequence ID" value="NZ_JAPKNK010000004.1"/>
</dbReference>
<feature type="compositionally biased region" description="Basic and acidic residues" evidence="1">
    <location>
        <begin position="59"/>
        <end position="68"/>
    </location>
</feature>
<evidence type="ECO:0000256" key="2">
    <source>
        <dbReference type="SAM" id="SignalP"/>
    </source>
</evidence>
<dbReference type="AlphaFoldDB" id="A0A9X3E3K2"/>
<keyword evidence="2" id="KW-0732">Signal</keyword>
<protein>
    <recommendedName>
        <fullName evidence="5">Secreted protein</fullName>
    </recommendedName>
</protein>
<organism evidence="3 4">
    <name type="scientific">Kaistia nematophila</name>
    <dbReference type="NCBI Taxonomy" id="2994654"/>
    <lineage>
        <taxon>Bacteria</taxon>
        <taxon>Pseudomonadati</taxon>
        <taxon>Pseudomonadota</taxon>
        <taxon>Alphaproteobacteria</taxon>
        <taxon>Hyphomicrobiales</taxon>
        <taxon>Kaistiaceae</taxon>
        <taxon>Kaistia</taxon>
    </lineage>
</organism>
<feature type="region of interest" description="Disordered" evidence="1">
    <location>
        <begin position="26"/>
        <end position="76"/>
    </location>
</feature>
<accession>A0A9X3E3K2</accession>
<keyword evidence="4" id="KW-1185">Reference proteome</keyword>
<evidence type="ECO:0000313" key="4">
    <source>
        <dbReference type="Proteomes" id="UP001144805"/>
    </source>
</evidence>
<feature type="signal peptide" evidence="2">
    <location>
        <begin position="1"/>
        <end position="24"/>
    </location>
</feature>
<proteinExistence type="predicted"/>
<dbReference type="Proteomes" id="UP001144805">
    <property type="component" value="Unassembled WGS sequence"/>
</dbReference>
<dbReference type="EMBL" id="JAPKNK010000004">
    <property type="protein sequence ID" value="MCX5570097.1"/>
    <property type="molecule type" value="Genomic_DNA"/>
</dbReference>
<comment type="caution">
    <text evidence="3">The sequence shown here is derived from an EMBL/GenBank/DDBJ whole genome shotgun (WGS) entry which is preliminary data.</text>
</comment>
<gene>
    <name evidence="3" type="ORF">OSH07_12910</name>
</gene>
<feature type="chain" id="PRO_5040903799" description="Secreted protein" evidence="2">
    <location>
        <begin position="25"/>
        <end position="76"/>
    </location>
</feature>